<sequence length="79" mass="9216">MQKSLKPETYLMQKNVELPVRWLRRGEGRRSIGGWGRRRIPELVLQVLVCTKNLNVALWKSCLEYIFHRQACCVSSVSV</sequence>
<evidence type="ECO:0000313" key="1">
    <source>
        <dbReference type="EMBL" id="KVG61248.1"/>
    </source>
</evidence>
<organism evidence="1 2">
    <name type="scientific">Cynara cardunculus var. scolymus</name>
    <name type="common">Globe artichoke</name>
    <name type="synonym">Cynara scolymus</name>
    <dbReference type="NCBI Taxonomy" id="59895"/>
    <lineage>
        <taxon>Eukaryota</taxon>
        <taxon>Viridiplantae</taxon>
        <taxon>Streptophyta</taxon>
        <taxon>Embryophyta</taxon>
        <taxon>Tracheophyta</taxon>
        <taxon>Spermatophyta</taxon>
        <taxon>Magnoliopsida</taxon>
        <taxon>eudicotyledons</taxon>
        <taxon>Gunneridae</taxon>
        <taxon>Pentapetalae</taxon>
        <taxon>asterids</taxon>
        <taxon>campanulids</taxon>
        <taxon>Asterales</taxon>
        <taxon>Asteraceae</taxon>
        <taxon>Carduoideae</taxon>
        <taxon>Cardueae</taxon>
        <taxon>Carduinae</taxon>
        <taxon>Cynara</taxon>
    </lineage>
</organism>
<protein>
    <submittedName>
        <fullName evidence="1">Uncharacterized protein</fullName>
    </submittedName>
</protein>
<proteinExistence type="predicted"/>
<dbReference type="EMBL" id="LEKV01007889">
    <property type="protein sequence ID" value="KVG61248.1"/>
    <property type="molecule type" value="Genomic_DNA"/>
</dbReference>
<dbReference type="Gramene" id="KVG61248">
    <property type="protein sequence ID" value="KVG61248"/>
    <property type="gene ID" value="Ccrd_026326"/>
</dbReference>
<reference evidence="1 2" key="1">
    <citation type="journal article" date="2016" name="Sci. Rep.">
        <title>The genome sequence of the outbreeding globe artichoke constructed de novo incorporating a phase-aware low-pass sequencing strategy of F1 progeny.</title>
        <authorList>
            <person name="Scaglione D."/>
            <person name="Reyes-Chin-Wo S."/>
            <person name="Acquadro A."/>
            <person name="Froenicke L."/>
            <person name="Portis E."/>
            <person name="Beitel C."/>
            <person name="Tirone M."/>
            <person name="Mauro R."/>
            <person name="Lo Monaco A."/>
            <person name="Mauromicale G."/>
            <person name="Faccioli P."/>
            <person name="Cattivelli L."/>
            <person name="Rieseberg L."/>
            <person name="Michelmore R."/>
            <person name="Lanteri S."/>
        </authorList>
    </citation>
    <scope>NUCLEOTIDE SEQUENCE [LARGE SCALE GENOMIC DNA]</scope>
    <source>
        <strain evidence="1">2C</strain>
    </source>
</reference>
<evidence type="ECO:0000313" key="2">
    <source>
        <dbReference type="Proteomes" id="UP000243975"/>
    </source>
</evidence>
<keyword evidence="2" id="KW-1185">Reference proteome</keyword>
<comment type="caution">
    <text evidence="1">The sequence shown here is derived from an EMBL/GenBank/DDBJ whole genome shotgun (WGS) entry which is preliminary data.</text>
</comment>
<dbReference type="Proteomes" id="UP000243975">
    <property type="component" value="Unassembled WGS sequence"/>
</dbReference>
<gene>
    <name evidence="1" type="ORF">Ccrd_026326</name>
</gene>
<name>A0A118HPN5_CYNCS</name>
<accession>A0A118HPN5</accession>
<dbReference type="AlphaFoldDB" id="A0A118HPN5"/>